<comment type="caution">
    <text evidence="1">The sequence shown here is derived from an EMBL/GenBank/DDBJ whole genome shotgun (WGS) entry which is preliminary data.</text>
</comment>
<accession>A0ABW5NMN9</accession>
<dbReference type="Proteomes" id="UP001597393">
    <property type="component" value="Unassembled WGS sequence"/>
</dbReference>
<dbReference type="RefSeq" id="WP_380870422.1">
    <property type="nucleotide sequence ID" value="NZ_JBHUMA010000009.1"/>
</dbReference>
<sequence length="161" mass="18789">MYFLLQRIRHFLISNSRHGTHSPFVYALADQAIYNKQKAVTDNVTGSEIIPEPYRSLISRILHHLEKKQIVGISNFFGEADVLFVDAEQLTTPLIDQYLTDQRIIIINKIHRSKKNKSVWENATRASKVTVSIDLLHFGILVHRSIQVKEDFVLRYPYWIK</sequence>
<reference evidence="2" key="1">
    <citation type="journal article" date="2019" name="Int. J. Syst. Evol. Microbiol.">
        <title>The Global Catalogue of Microorganisms (GCM) 10K type strain sequencing project: providing services to taxonomists for standard genome sequencing and annotation.</title>
        <authorList>
            <consortium name="The Broad Institute Genomics Platform"/>
            <consortium name="The Broad Institute Genome Sequencing Center for Infectious Disease"/>
            <person name="Wu L."/>
            <person name="Ma J."/>
        </authorList>
    </citation>
    <scope>NUCLEOTIDE SEQUENCE [LARGE SCALE GENOMIC DNA]</scope>
    <source>
        <strain evidence="2">KCTC 42248</strain>
    </source>
</reference>
<organism evidence="1 2">
    <name type="scientific">Sphingobacterium corticis</name>
    <dbReference type="NCBI Taxonomy" id="1812823"/>
    <lineage>
        <taxon>Bacteria</taxon>
        <taxon>Pseudomonadati</taxon>
        <taxon>Bacteroidota</taxon>
        <taxon>Sphingobacteriia</taxon>
        <taxon>Sphingobacteriales</taxon>
        <taxon>Sphingobacteriaceae</taxon>
        <taxon>Sphingobacterium</taxon>
    </lineage>
</organism>
<evidence type="ECO:0000313" key="2">
    <source>
        <dbReference type="Proteomes" id="UP001597393"/>
    </source>
</evidence>
<name>A0ABW5NMN9_9SPHI</name>
<gene>
    <name evidence="1" type="ORF">ACFSQ3_15115</name>
</gene>
<dbReference type="EMBL" id="JBHUMA010000009">
    <property type="protein sequence ID" value="MFD2600282.1"/>
    <property type="molecule type" value="Genomic_DNA"/>
</dbReference>
<proteinExistence type="predicted"/>
<protein>
    <submittedName>
        <fullName evidence="1">Uncharacterized protein</fullName>
    </submittedName>
</protein>
<keyword evidence="2" id="KW-1185">Reference proteome</keyword>
<evidence type="ECO:0000313" key="1">
    <source>
        <dbReference type="EMBL" id="MFD2600282.1"/>
    </source>
</evidence>